<dbReference type="GeneID" id="95763129"/>
<sequence length="146" mass="15689">MAPDATPDDDLVTLSISPETICYIIVKARSRDAKDAVTDPDPGSDGPDDGMRAVLEDHPDDPVDEELAGAITALNEDQQIDLVTLAWLGRGDEDISTWDALRAEAAASREVSTARYLLGMPLVGDYLEEGLTRLGYSCADVELGRL</sequence>
<protein>
    <recommendedName>
        <fullName evidence="6">DUF3775 domain-containing protein</fullName>
    </recommendedName>
</protein>
<name>A0A9W6FLT2_XANFL</name>
<proteinExistence type="predicted"/>
<gene>
    <name evidence="3" type="ORF">GGQ86_002427</name>
    <name evidence="2" type="ORF">XFLAVUS301_23410</name>
</gene>
<dbReference type="Proteomes" id="UP001245370">
    <property type="component" value="Unassembled WGS sequence"/>
</dbReference>
<evidence type="ECO:0008006" key="6">
    <source>
        <dbReference type="Google" id="ProtNLM"/>
    </source>
</evidence>
<keyword evidence="5" id="KW-1185">Reference proteome</keyword>
<accession>A0A9W6FLT2</accession>
<feature type="region of interest" description="Disordered" evidence="1">
    <location>
        <begin position="30"/>
        <end position="56"/>
    </location>
</feature>
<evidence type="ECO:0000313" key="2">
    <source>
        <dbReference type="EMBL" id="GLI22667.1"/>
    </source>
</evidence>
<evidence type="ECO:0000313" key="5">
    <source>
        <dbReference type="Proteomes" id="UP001245370"/>
    </source>
</evidence>
<dbReference type="RefSeq" id="WP_237355901.1">
    <property type="nucleotide sequence ID" value="NZ_BSDO01000003.1"/>
</dbReference>
<dbReference type="AlphaFoldDB" id="A0A9W6FLT2"/>
<dbReference type="Proteomes" id="UP001144397">
    <property type="component" value="Unassembled WGS sequence"/>
</dbReference>
<evidence type="ECO:0000256" key="1">
    <source>
        <dbReference type="SAM" id="MobiDB-lite"/>
    </source>
</evidence>
<comment type="caution">
    <text evidence="2">The sequence shown here is derived from an EMBL/GenBank/DDBJ whole genome shotgun (WGS) entry which is preliminary data.</text>
</comment>
<evidence type="ECO:0000313" key="3">
    <source>
        <dbReference type="EMBL" id="MDR6333951.1"/>
    </source>
</evidence>
<dbReference type="EMBL" id="BSDO01000003">
    <property type="protein sequence ID" value="GLI22667.1"/>
    <property type="molecule type" value="Genomic_DNA"/>
</dbReference>
<reference evidence="3 5" key="2">
    <citation type="submission" date="2023-07" db="EMBL/GenBank/DDBJ databases">
        <title>Genomic Encyclopedia of Type Strains, Phase IV (KMG-IV): sequencing the most valuable type-strain genomes for metagenomic binning, comparative biology and taxonomic classification.</title>
        <authorList>
            <person name="Goeker M."/>
        </authorList>
    </citation>
    <scope>NUCLEOTIDE SEQUENCE [LARGE SCALE GENOMIC DNA]</scope>
    <source>
        <strain evidence="3 5">DSM 338</strain>
    </source>
</reference>
<dbReference type="InterPro" id="IPR022254">
    <property type="entry name" value="DUF3775"/>
</dbReference>
<organism evidence="2 4">
    <name type="scientific">Xanthobacter flavus</name>
    <dbReference type="NCBI Taxonomy" id="281"/>
    <lineage>
        <taxon>Bacteria</taxon>
        <taxon>Pseudomonadati</taxon>
        <taxon>Pseudomonadota</taxon>
        <taxon>Alphaproteobacteria</taxon>
        <taxon>Hyphomicrobiales</taxon>
        <taxon>Xanthobacteraceae</taxon>
        <taxon>Xanthobacter</taxon>
    </lineage>
</organism>
<reference evidence="2" key="1">
    <citation type="submission" date="2022-12" db="EMBL/GenBank/DDBJ databases">
        <title>Reference genome sequencing for broad-spectrum identification of bacterial and archaeal isolates by mass spectrometry.</title>
        <authorList>
            <person name="Sekiguchi Y."/>
            <person name="Tourlousse D.M."/>
        </authorList>
    </citation>
    <scope>NUCLEOTIDE SEQUENCE</scope>
    <source>
        <strain evidence="2">301</strain>
    </source>
</reference>
<evidence type="ECO:0000313" key="4">
    <source>
        <dbReference type="Proteomes" id="UP001144397"/>
    </source>
</evidence>
<dbReference type="EMBL" id="JAVDPY010000004">
    <property type="protein sequence ID" value="MDR6333951.1"/>
    <property type="molecule type" value="Genomic_DNA"/>
</dbReference>
<dbReference type="Pfam" id="PF12616">
    <property type="entry name" value="DUF3775"/>
    <property type="match status" value="1"/>
</dbReference>